<evidence type="ECO:0000313" key="1">
    <source>
        <dbReference type="EMBL" id="GFQ68358.1"/>
    </source>
</evidence>
<proteinExistence type="predicted"/>
<name>A0A8X6KD79_TRICU</name>
<dbReference type="AlphaFoldDB" id="A0A8X6KD79"/>
<dbReference type="OrthoDB" id="6753017at2759"/>
<sequence>MEHNTDFVNLLNDEEKSMIFEMFNYAEVIENQEFRALATIFEEKLVELENKNKTSKLWITYFRMVTILKNFIAADRMGDCNLHLHSIELMIPLFHASGHFPYAKASQIYLQDMKELHDKMDPSEFKKFSEGYFTSKRSDVFLSGIASDQTIEQTLMKGMSVEGGPFKRGATESVVYKWIRGVIYSQDIIEGIENFCSISFNKNHQHSDSTDARIDRDDIDVKLYFGGLLHTTQPFS</sequence>
<dbReference type="PANTHER" id="PTHR47018:SF1">
    <property type="entry name" value="TESMIN_TSO1-LIKE CXC DOMAIN-CONTAINING PROTEIN"/>
    <property type="match status" value="1"/>
</dbReference>
<comment type="caution">
    <text evidence="1">The sequence shown here is derived from an EMBL/GenBank/DDBJ whole genome shotgun (WGS) entry which is preliminary data.</text>
</comment>
<gene>
    <name evidence="1" type="primary">ALC57_17724</name>
    <name evidence="1" type="ORF">TNCT_514691</name>
</gene>
<dbReference type="Proteomes" id="UP000887116">
    <property type="component" value="Unassembled WGS sequence"/>
</dbReference>
<evidence type="ECO:0000313" key="2">
    <source>
        <dbReference type="Proteomes" id="UP000887116"/>
    </source>
</evidence>
<dbReference type="PANTHER" id="PTHR47018">
    <property type="entry name" value="CXC DOMAIN-CONTAINING PROTEIN-RELATED"/>
    <property type="match status" value="1"/>
</dbReference>
<accession>A0A8X6KD79</accession>
<keyword evidence="2" id="KW-1185">Reference proteome</keyword>
<organism evidence="1 2">
    <name type="scientific">Trichonephila clavata</name>
    <name type="common">Joro spider</name>
    <name type="synonym">Nephila clavata</name>
    <dbReference type="NCBI Taxonomy" id="2740835"/>
    <lineage>
        <taxon>Eukaryota</taxon>
        <taxon>Metazoa</taxon>
        <taxon>Ecdysozoa</taxon>
        <taxon>Arthropoda</taxon>
        <taxon>Chelicerata</taxon>
        <taxon>Arachnida</taxon>
        <taxon>Araneae</taxon>
        <taxon>Araneomorphae</taxon>
        <taxon>Entelegynae</taxon>
        <taxon>Araneoidea</taxon>
        <taxon>Nephilidae</taxon>
        <taxon>Trichonephila</taxon>
    </lineage>
</organism>
<dbReference type="EMBL" id="BMAO01000657">
    <property type="protein sequence ID" value="GFQ68358.1"/>
    <property type="molecule type" value="Genomic_DNA"/>
</dbReference>
<reference evidence="1" key="1">
    <citation type="submission" date="2020-07" db="EMBL/GenBank/DDBJ databases">
        <title>Multicomponent nature underlies the extraordinary mechanical properties of spider dragline silk.</title>
        <authorList>
            <person name="Kono N."/>
            <person name="Nakamura H."/>
            <person name="Mori M."/>
            <person name="Yoshida Y."/>
            <person name="Ohtoshi R."/>
            <person name="Malay A.D."/>
            <person name="Moran D.A.P."/>
            <person name="Tomita M."/>
            <person name="Numata K."/>
            <person name="Arakawa K."/>
        </authorList>
    </citation>
    <scope>NUCLEOTIDE SEQUENCE</scope>
</reference>
<protein>
    <submittedName>
        <fullName evidence="1">Uncharacterized protein</fullName>
    </submittedName>
</protein>